<keyword evidence="4" id="KW-0472">Membrane</keyword>
<evidence type="ECO:0000256" key="2">
    <source>
        <dbReference type="ARBA" id="ARBA00006275"/>
    </source>
</evidence>
<name>A0ABU7XWM4_9FLAO</name>
<sequence>MKIKFILITILTAFIIQGCDEQLEIAQEDNITSETLYNTPAGALAGLAGAYSRVVSVYRESIINAQYPTNWTDEGFYNRKGARDIRKNNFTASEPVLRSIWGTYYEGISATNTLIVGLENSSLEANVKQEFIAEGRFLRAFLYFDLQKAFGGIEGIPMPLEETNKQLLPRTSGIDVFKQIVADLEFAEVYLPTAAEAVGGRASKSAARGLLARAYLYMASEPFNESGAYEKAREWSKKVIDDSYHELNPSYADIFNELARGNYETKETLFQIGFSFADLDSNQSSKLGSAFGIKFDDESCGGGDDFKGKGFGLTYATVSLVLKYREDPSDERGLWNTLPYFNRRNDNCQLGIINSQFMIPGSKYRRYLEPNTTNTSYGSHHWPILRLSEMYLIYAEAINKITPGSTDALNAINSVRNRAKATPITEISDGAIQEERLLELCFEGQRKYDLVRWGLLEQKVNETKTAMETLRDDTNFYNEDWVTMGTFDLDSNDIPVYGNVPVNNIPRRNVMNASFDFFDGYNDFDSNKHYILPIPEQELGVNTNLKQTAGW</sequence>
<dbReference type="Proteomes" id="UP001337305">
    <property type="component" value="Unassembled WGS sequence"/>
</dbReference>
<dbReference type="Pfam" id="PF07980">
    <property type="entry name" value="SusD_RagB"/>
    <property type="match status" value="1"/>
</dbReference>
<dbReference type="SUPFAM" id="SSF48452">
    <property type="entry name" value="TPR-like"/>
    <property type="match status" value="1"/>
</dbReference>
<evidence type="ECO:0000256" key="3">
    <source>
        <dbReference type="ARBA" id="ARBA00022729"/>
    </source>
</evidence>
<reference evidence="8 9" key="1">
    <citation type="submission" date="2022-09" db="EMBL/GenBank/DDBJ databases">
        <title>Genome sequencing of Flavivirga sp. MEBiC05379.</title>
        <authorList>
            <person name="Oh H.-M."/>
            <person name="Kwon K.K."/>
            <person name="Park M.J."/>
            <person name="Yang S.-H."/>
        </authorList>
    </citation>
    <scope>NUCLEOTIDE SEQUENCE [LARGE SCALE GENOMIC DNA]</scope>
    <source>
        <strain evidence="8 9">MEBiC05379</strain>
    </source>
</reference>
<evidence type="ECO:0000256" key="1">
    <source>
        <dbReference type="ARBA" id="ARBA00004442"/>
    </source>
</evidence>
<accession>A0ABU7XWM4</accession>
<evidence type="ECO:0000256" key="4">
    <source>
        <dbReference type="ARBA" id="ARBA00023136"/>
    </source>
</evidence>
<feature type="domain" description="SusD-like N-terminal" evidence="7">
    <location>
        <begin position="88"/>
        <end position="216"/>
    </location>
</feature>
<comment type="similarity">
    <text evidence="2">Belongs to the SusD family.</text>
</comment>
<proteinExistence type="inferred from homology"/>
<keyword evidence="5" id="KW-0998">Cell outer membrane</keyword>
<evidence type="ECO:0000259" key="6">
    <source>
        <dbReference type="Pfam" id="PF07980"/>
    </source>
</evidence>
<organism evidence="8 9">
    <name type="scientific">Flavivirga spongiicola</name>
    <dbReference type="NCBI Taxonomy" id="421621"/>
    <lineage>
        <taxon>Bacteria</taxon>
        <taxon>Pseudomonadati</taxon>
        <taxon>Bacteroidota</taxon>
        <taxon>Flavobacteriia</taxon>
        <taxon>Flavobacteriales</taxon>
        <taxon>Flavobacteriaceae</taxon>
        <taxon>Flavivirga</taxon>
    </lineage>
</organism>
<evidence type="ECO:0000313" key="9">
    <source>
        <dbReference type="Proteomes" id="UP001337305"/>
    </source>
</evidence>
<dbReference type="PROSITE" id="PS51257">
    <property type="entry name" value="PROKAR_LIPOPROTEIN"/>
    <property type="match status" value="1"/>
</dbReference>
<dbReference type="CDD" id="cd08977">
    <property type="entry name" value="SusD"/>
    <property type="match status" value="1"/>
</dbReference>
<dbReference type="InterPro" id="IPR011990">
    <property type="entry name" value="TPR-like_helical_dom_sf"/>
</dbReference>
<comment type="subcellular location">
    <subcellularLocation>
        <location evidence="1">Cell outer membrane</location>
    </subcellularLocation>
</comment>
<dbReference type="EMBL" id="JAODOP010000004">
    <property type="protein sequence ID" value="MEF3835115.1"/>
    <property type="molecule type" value="Genomic_DNA"/>
</dbReference>
<keyword evidence="3" id="KW-0732">Signal</keyword>
<evidence type="ECO:0000256" key="5">
    <source>
        <dbReference type="ARBA" id="ARBA00023237"/>
    </source>
</evidence>
<gene>
    <name evidence="8" type="ORF">N1F79_18475</name>
</gene>
<dbReference type="RefSeq" id="WP_303307408.1">
    <property type="nucleotide sequence ID" value="NZ_JAODOP010000004.1"/>
</dbReference>
<dbReference type="Pfam" id="PF14322">
    <property type="entry name" value="SusD-like_3"/>
    <property type="match status" value="1"/>
</dbReference>
<feature type="domain" description="RagB/SusD" evidence="6">
    <location>
        <begin position="342"/>
        <end position="551"/>
    </location>
</feature>
<evidence type="ECO:0000313" key="8">
    <source>
        <dbReference type="EMBL" id="MEF3835115.1"/>
    </source>
</evidence>
<dbReference type="InterPro" id="IPR012944">
    <property type="entry name" value="SusD_RagB_dom"/>
</dbReference>
<dbReference type="InterPro" id="IPR033985">
    <property type="entry name" value="SusD-like_N"/>
</dbReference>
<keyword evidence="9" id="KW-1185">Reference proteome</keyword>
<comment type="caution">
    <text evidence="8">The sequence shown here is derived from an EMBL/GenBank/DDBJ whole genome shotgun (WGS) entry which is preliminary data.</text>
</comment>
<protein>
    <submittedName>
        <fullName evidence="8">RagB/SusD family nutrient uptake outer membrane protein</fullName>
    </submittedName>
</protein>
<dbReference type="Gene3D" id="1.25.40.390">
    <property type="match status" value="1"/>
</dbReference>
<evidence type="ECO:0000259" key="7">
    <source>
        <dbReference type="Pfam" id="PF14322"/>
    </source>
</evidence>